<accession>A0ACB8QQB2</accession>
<organism evidence="1 2">
    <name type="scientific">Vararia minispora EC-137</name>
    <dbReference type="NCBI Taxonomy" id="1314806"/>
    <lineage>
        <taxon>Eukaryota</taxon>
        <taxon>Fungi</taxon>
        <taxon>Dikarya</taxon>
        <taxon>Basidiomycota</taxon>
        <taxon>Agaricomycotina</taxon>
        <taxon>Agaricomycetes</taxon>
        <taxon>Russulales</taxon>
        <taxon>Lachnocladiaceae</taxon>
        <taxon>Vararia</taxon>
    </lineage>
</organism>
<gene>
    <name evidence="1" type="ORF">K488DRAFT_84416</name>
</gene>
<reference evidence="1" key="1">
    <citation type="submission" date="2021-02" db="EMBL/GenBank/DDBJ databases">
        <authorList>
            <consortium name="DOE Joint Genome Institute"/>
            <person name="Ahrendt S."/>
            <person name="Looney B.P."/>
            <person name="Miyauchi S."/>
            <person name="Morin E."/>
            <person name="Drula E."/>
            <person name="Courty P.E."/>
            <person name="Chicoki N."/>
            <person name="Fauchery L."/>
            <person name="Kohler A."/>
            <person name="Kuo A."/>
            <person name="Labutti K."/>
            <person name="Pangilinan J."/>
            <person name="Lipzen A."/>
            <person name="Riley R."/>
            <person name="Andreopoulos W."/>
            <person name="He G."/>
            <person name="Johnson J."/>
            <person name="Barry K.W."/>
            <person name="Grigoriev I.V."/>
            <person name="Nagy L."/>
            <person name="Hibbett D."/>
            <person name="Henrissat B."/>
            <person name="Matheny P.B."/>
            <person name="Labbe J."/>
            <person name="Martin F."/>
        </authorList>
    </citation>
    <scope>NUCLEOTIDE SEQUENCE</scope>
    <source>
        <strain evidence="1">EC-137</strain>
    </source>
</reference>
<dbReference type="EMBL" id="MU273508">
    <property type="protein sequence ID" value="KAI0033974.1"/>
    <property type="molecule type" value="Genomic_DNA"/>
</dbReference>
<reference evidence="1" key="2">
    <citation type="journal article" date="2022" name="New Phytol.">
        <title>Evolutionary transition to the ectomycorrhizal habit in the genomes of a hyperdiverse lineage of mushroom-forming fungi.</title>
        <authorList>
            <person name="Looney B."/>
            <person name="Miyauchi S."/>
            <person name="Morin E."/>
            <person name="Drula E."/>
            <person name="Courty P.E."/>
            <person name="Kohler A."/>
            <person name="Kuo A."/>
            <person name="LaButti K."/>
            <person name="Pangilinan J."/>
            <person name="Lipzen A."/>
            <person name="Riley R."/>
            <person name="Andreopoulos W."/>
            <person name="He G."/>
            <person name="Johnson J."/>
            <person name="Nolan M."/>
            <person name="Tritt A."/>
            <person name="Barry K.W."/>
            <person name="Grigoriev I.V."/>
            <person name="Nagy L.G."/>
            <person name="Hibbett D."/>
            <person name="Henrissat B."/>
            <person name="Matheny P.B."/>
            <person name="Labbe J."/>
            <person name="Martin F.M."/>
        </authorList>
    </citation>
    <scope>NUCLEOTIDE SEQUENCE</scope>
    <source>
        <strain evidence="1">EC-137</strain>
    </source>
</reference>
<dbReference type="Proteomes" id="UP000814128">
    <property type="component" value="Unassembled WGS sequence"/>
</dbReference>
<keyword evidence="2" id="KW-1185">Reference proteome</keyword>
<comment type="caution">
    <text evidence="1">The sequence shown here is derived from an EMBL/GenBank/DDBJ whole genome shotgun (WGS) entry which is preliminary data.</text>
</comment>
<proteinExistence type="predicted"/>
<protein>
    <submittedName>
        <fullName evidence="1">Uncharacterized protein</fullName>
    </submittedName>
</protein>
<evidence type="ECO:0000313" key="2">
    <source>
        <dbReference type="Proteomes" id="UP000814128"/>
    </source>
</evidence>
<name>A0ACB8QQB2_9AGAM</name>
<sequence length="581" mass="61250">MQVIAKVDLRTNRPTTRPVSPYKQQSQNGPSTSPDLLKPREKVSSSANVGAKRRISGSVSVVTGPSSATTTRPPSAIPRPASPTKASPAIISRAHSVQSSSSHSASDASVPPRTKAALTQHVLSRQRSLTSTSLLPTVSDSSYVRERRGSGTFSSLSPAAATARSHLSPESATNGIRVKSKVSSLAKAAAVNIPASAPASPLVPSRSQGPFTHSGSDFVSPPYATTRPVRTRVRSPPVLDFASQTSSSLPSSPVLTPSVPYPLSNGNNIHGGHARYQSFSGDPALAKVDVAALPPLPQSPPTSTVSFSSHSSRSSLSHVAYSSSATESSGAAPTVYSHHTSGPSKDHATDERPPVQRATFDAIVDLFDPTSSSRRTSAATAGGEPPSPGLDLPKSEGSQIRAAAKSNRKIEDLEITNRSLLAINATLEAAKHKQAKEIRELRRKLRESRLILPPRAYRAVKSSDPTADDEADDEDEDDEDEEDVAASARDETYVRVRNLLDGLLDAGRRALASTPEDHAGAKVLSAEEVRSWRGGEHERLFTETEAGDVSTELEAGEPTSEDEVEAALGEQLPSITIGLSP</sequence>
<evidence type="ECO:0000313" key="1">
    <source>
        <dbReference type="EMBL" id="KAI0033974.1"/>
    </source>
</evidence>